<gene>
    <name evidence="2" type="primary">CSON009965</name>
</gene>
<dbReference type="VEuPathDB" id="VectorBase:CSON009965"/>
<reference evidence="2" key="1">
    <citation type="submission" date="2018-04" db="EMBL/GenBank/DDBJ databases">
        <authorList>
            <person name="Go L.Y."/>
            <person name="Mitchell J.A."/>
        </authorList>
    </citation>
    <scope>NUCLEOTIDE SEQUENCE</scope>
    <source>
        <tissue evidence="2">Whole organism</tissue>
    </source>
</reference>
<name>A0A336K042_CULSO</name>
<keyword evidence="1" id="KW-0175">Coiled coil</keyword>
<dbReference type="EMBL" id="UFQT01000039">
    <property type="protein sequence ID" value="SSX18485.1"/>
    <property type="molecule type" value="Genomic_DNA"/>
</dbReference>
<proteinExistence type="predicted"/>
<sequence>MADYLGDNLQIDELLNENYADKMLNWCNQGLAFIDEQVEREKMIKRCLKSARAKINSLESELRKKDELIERFHNEKSLELKSLQNEVDSLKSDNKQLKCQLESRTKGMILKEKFDNLEKYASALKLNESVRGKKSPPRSPDENVCPEKIKKTKTGWIATDKERTDAFPVSRRNSSLSLTKPAAKLKQTHLNFKSENQHEKKSQTLNETYCSEVENDLNFTSDSITSPSRFRDQKPLKVLDGLKETKFKKHTSESLFDSIELGLQQNKANIKEEKESQGMNTAVTNFDETLKPTVLRKNESNDSDVILLPTQKPEIYTIQDSFELSMMPLYKTDSKSSKILEEKIKSKDATPEKEEFQDDNWVPGHCRHCVEYYNRILPGGFDKNDPQVLPCNHELGRRLREDTPEMFWNHLFTPTQKK</sequence>
<dbReference type="EMBL" id="UFQS01000039">
    <property type="protein sequence ID" value="SSW98099.1"/>
    <property type="molecule type" value="Genomic_DNA"/>
</dbReference>
<reference evidence="3" key="2">
    <citation type="submission" date="2018-07" db="EMBL/GenBank/DDBJ databases">
        <authorList>
            <person name="Quirk P.G."/>
            <person name="Krulwich T.A."/>
        </authorList>
    </citation>
    <scope>NUCLEOTIDE SEQUENCE</scope>
</reference>
<feature type="coiled-coil region" evidence="1">
    <location>
        <begin position="48"/>
        <end position="100"/>
    </location>
</feature>
<evidence type="ECO:0000256" key="1">
    <source>
        <dbReference type="SAM" id="Coils"/>
    </source>
</evidence>
<protein>
    <submittedName>
        <fullName evidence="2">CSON009965 protein</fullName>
    </submittedName>
</protein>
<dbReference type="AlphaFoldDB" id="A0A336K042"/>
<evidence type="ECO:0000313" key="2">
    <source>
        <dbReference type="EMBL" id="SSW98099.1"/>
    </source>
</evidence>
<evidence type="ECO:0000313" key="3">
    <source>
        <dbReference type="EMBL" id="SSX18485.1"/>
    </source>
</evidence>
<organism evidence="2">
    <name type="scientific">Culicoides sonorensis</name>
    <name type="common">Biting midge</name>
    <dbReference type="NCBI Taxonomy" id="179676"/>
    <lineage>
        <taxon>Eukaryota</taxon>
        <taxon>Metazoa</taxon>
        <taxon>Ecdysozoa</taxon>
        <taxon>Arthropoda</taxon>
        <taxon>Hexapoda</taxon>
        <taxon>Insecta</taxon>
        <taxon>Pterygota</taxon>
        <taxon>Neoptera</taxon>
        <taxon>Endopterygota</taxon>
        <taxon>Diptera</taxon>
        <taxon>Nematocera</taxon>
        <taxon>Chironomoidea</taxon>
        <taxon>Ceratopogonidae</taxon>
        <taxon>Ceratopogoninae</taxon>
        <taxon>Culicoides</taxon>
        <taxon>Monoculicoides</taxon>
    </lineage>
</organism>
<accession>A0A336K042</accession>